<accession>A0A2P2Q410</accession>
<dbReference type="AlphaFoldDB" id="A0A2P2Q410"/>
<proteinExistence type="predicted"/>
<sequence>MQQKKIHQKDQQTMEWNAVIGNPQLSTSHIMHQNIWQLNLVTPDGPKDFLGDNFQKHDPRII</sequence>
<reference evidence="1" key="1">
    <citation type="submission" date="2018-02" db="EMBL/GenBank/DDBJ databases">
        <title>Rhizophora mucronata_Transcriptome.</title>
        <authorList>
            <person name="Meera S.P."/>
            <person name="Sreeshan A."/>
            <person name="Augustine A."/>
        </authorList>
    </citation>
    <scope>NUCLEOTIDE SEQUENCE</scope>
    <source>
        <tissue evidence="1">Leaf</tissue>
    </source>
</reference>
<dbReference type="EMBL" id="GGEC01081165">
    <property type="protein sequence ID" value="MBX61649.1"/>
    <property type="molecule type" value="Transcribed_RNA"/>
</dbReference>
<name>A0A2P2Q410_RHIMU</name>
<protein>
    <submittedName>
        <fullName evidence="1">Uncharacterized protein</fullName>
    </submittedName>
</protein>
<evidence type="ECO:0000313" key="1">
    <source>
        <dbReference type="EMBL" id="MBX61649.1"/>
    </source>
</evidence>
<organism evidence="1">
    <name type="scientific">Rhizophora mucronata</name>
    <name type="common">Asiatic mangrove</name>
    <dbReference type="NCBI Taxonomy" id="61149"/>
    <lineage>
        <taxon>Eukaryota</taxon>
        <taxon>Viridiplantae</taxon>
        <taxon>Streptophyta</taxon>
        <taxon>Embryophyta</taxon>
        <taxon>Tracheophyta</taxon>
        <taxon>Spermatophyta</taxon>
        <taxon>Magnoliopsida</taxon>
        <taxon>eudicotyledons</taxon>
        <taxon>Gunneridae</taxon>
        <taxon>Pentapetalae</taxon>
        <taxon>rosids</taxon>
        <taxon>fabids</taxon>
        <taxon>Malpighiales</taxon>
        <taxon>Rhizophoraceae</taxon>
        <taxon>Rhizophora</taxon>
    </lineage>
</organism>